<keyword evidence="1" id="KW-0175">Coiled coil</keyword>
<dbReference type="Proteomes" id="UP000265120">
    <property type="component" value="Chromosome 15"/>
</dbReference>
<reference evidence="3" key="2">
    <citation type="submission" date="2025-08" db="UniProtKB">
        <authorList>
            <consortium name="Ensembl"/>
        </authorList>
    </citation>
    <scope>IDENTIFICATION</scope>
</reference>
<reference evidence="3" key="3">
    <citation type="submission" date="2025-09" db="UniProtKB">
        <authorList>
            <consortium name="Ensembl"/>
        </authorList>
    </citation>
    <scope>IDENTIFICATION</scope>
</reference>
<dbReference type="GO" id="GO:0030286">
    <property type="term" value="C:dynein complex"/>
    <property type="evidence" value="ECO:0007669"/>
    <property type="project" value="InterPro"/>
</dbReference>
<reference evidence="3 4" key="1">
    <citation type="journal article" date="2014" name="Nat. Genet.">
        <title>Whole-genome sequence of a flatfish provides insights into ZW sex chromosome evolution and adaptation to a benthic lifestyle.</title>
        <authorList>
            <person name="Chen S."/>
            <person name="Zhang G."/>
            <person name="Shao C."/>
            <person name="Huang Q."/>
            <person name="Liu G."/>
            <person name="Zhang P."/>
            <person name="Song W."/>
            <person name="An N."/>
            <person name="Chalopin D."/>
            <person name="Volff J.N."/>
            <person name="Hong Y."/>
            <person name="Li Q."/>
            <person name="Sha Z."/>
            <person name="Zhou H."/>
            <person name="Xie M."/>
            <person name="Yu Q."/>
            <person name="Liu Y."/>
            <person name="Xiang H."/>
            <person name="Wang N."/>
            <person name="Wu K."/>
            <person name="Yang C."/>
            <person name="Zhou Q."/>
            <person name="Liao X."/>
            <person name="Yang L."/>
            <person name="Hu Q."/>
            <person name="Zhang J."/>
            <person name="Meng L."/>
            <person name="Jin L."/>
            <person name="Tian Y."/>
            <person name="Lian J."/>
            <person name="Yang J."/>
            <person name="Miao G."/>
            <person name="Liu S."/>
            <person name="Liang Z."/>
            <person name="Yan F."/>
            <person name="Li Y."/>
            <person name="Sun B."/>
            <person name="Zhang H."/>
            <person name="Zhang J."/>
            <person name="Zhu Y."/>
            <person name="Du M."/>
            <person name="Zhao Y."/>
            <person name="Schartl M."/>
            <person name="Tang Q."/>
            <person name="Wang J."/>
        </authorList>
    </citation>
    <scope>NUCLEOTIDE SEQUENCE</scope>
</reference>
<accession>A0A3P8W2D9</accession>
<evidence type="ECO:0000313" key="3">
    <source>
        <dbReference type="Ensembl" id="ENSCSEP00000020667.1"/>
    </source>
</evidence>
<proteinExistence type="predicted"/>
<dbReference type="InterPro" id="IPR026983">
    <property type="entry name" value="DHC"/>
</dbReference>
<dbReference type="GeneTree" id="ENSGT00940000154280"/>
<feature type="transmembrane region" description="Helical" evidence="2">
    <location>
        <begin position="40"/>
        <end position="58"/>
    </location>
</feature>
<evidence type="ECO:0000313" key="4">
    <source>
        <dbReference type="Proteomes" id="UP000265120"/>
    </source>
</evidence>
<dbReference type="GO" id="GO:0051959">
    <property type="term" value="F:dynein light intermediate chain binding"/>
    <property type="evidence" value="ECO:0007669"/>
    <property type="project" value="InterPro"/>
</dbReference>
<dbReference type="OMA" id="MDNILAR"/>
<name>A0A3P8W2D9_CYNSE</name>
<protein>
    <recommendedName>
        <fullName evidence="5">Dynein heavy chain linker domain-containing protein</fullName>
    </recommendedName>
</protein>
<dbReference type="Ensembl" id="ENSCSET00000020928.1">
    <property type="protein sequence ID" value="ENSCSEP00000020667.1"/>
    <property type="gene ID" value="ENSCSEG00000013173.1"/>
</dbReference>
<dbReference type="PANTHER" id="PTHR22878:SF70">
    <property type="entry name" value="DYNEIN HEAVY CHAIN 2, AXONEMAL"/>
    <property type="match status" value="1"/>
</dbReference>
<dbReference type="PANTHER" id="PTHR22878">
    <property type="entry name" value="DYNEIN HEAVY CHAIN 6, AXONEMAL-LIKE-RELATED"/>
    <property type="match status" value="1"/>
</dbReference>
<dbReference type="AlphaFoldDB" id="A0A3P8W2D9"/>
<keyword evidence="2" id="KW-1133">Transmembrane helix</keyword>
<keyword evidence="2" id="KW-0812">Transmembrane</keyword>
<organism evidence="3 4">
    <name type="scientific">Cynoglossus semilaevis</name>
    <name type="common">Tongue sole</name>
    <dbReference type="NCBI Taxonomy" id="244447"/>
    <lineage>
        <taxon>Eukaryota</taxon>
        <taxon>Metazoa</taxon>
        <taxon>Chordata</taxon>
        <taxon>Craniata</taxon>
        <taxon>Vertebrata</taxon>
        <taxon>Euteleostomi</taxon>
        <taxon>Actinopterygii</taxon>
        <taxon>Neopterygii</taxon>
        <taxon>Teleostei</taxon>
        <taxon>Neoteleostei</taxon>
        <taxon>Acanthomorphata</taxon>
        <taxon>Carangaria</taxon>
        <taxon>Pleuronectiformes</taxon>
        <taxon>Pleuronectoidei</taxon>
        <taxon>Cynoglossidae</taxon>
        <taxon>Cynoglossinae</taxon>
        <taxon>Cynoglossus</taxon>
    </lineage>
</organism>
<keyword evidence="4" id="KW-1185">Reference proteome</keyword>
<evidence type="ECO:0000256" key="1">
    <source>
        <dbReference type="SAM" id="Coils"/>
    </source>
</evidence>
<feature type="coiled-coil region" evidence="1">
    <location>
        <begin position="592"/>
        <end position="619"/>
    </location>
</feature>
<dbReference type="InParanoid" id="A0A3P8W2D9"/>
<evidence type="ECO:0000256" key="2">
    <source>
        <dbReference type="SAM" id="Phobius"/>
    </source>
</evidence>
<keyword evidence="2" id="KW-0472">Membrane</keyword>
<dbReference type="STRING" id="244447.ENSCSEP00000020667"/>
<dbReference type="GO" id="GO:0007018">
    <property type="term" value="P:microtubule-based movement"/>
    <property type="evidence" value="ECO:0007669"/>
    <property type="project" value="InterPro"/>
</dbReference>
<evidence type="ECO:0008006" key="5">
    <source>
        <dbReference type="Google" id="ProtNLM"/>
    </source>
</evidence>
<dbReference type="GO" id="GO:0045505">
    <property type="term" value="F:dynein intermediate chain binding"/>
    <property type="evidence" value="ECO:0007669"/>
    <property type="project" value="InterPro"/>
</dbReference>
<sequence length="756" mass="88023">MASSGDDKAQLAVFLQPRGEDQQLVLQEFKDELSMRMSKHIYPCLIILIIEFTLTVMVSEHNMKHVIRVIWQMNFEFLKQCVESRPLHPIQHHWLDSIVSRIPPKLKDSPEFIKLLQELCTEVSDDFHNVLVKQPRDQSKILEFSQSLHDNLLKSRRMIKTHLHILHPVMQTVLEIGYKTFSTLVLADISGCRTSGAVDCKSLQNKMAVECKRTEDRIMNTWFPKVIHLLTSKETLRGLKEEKLDSFYNCASTLISNQLKSLLQANVEAFVTVFDLNSDHLPLFRMALTFDDEKMEIYPTLQDVEAAVFESLHAITNTLQRVQTVQAWLTQASSSFVDAKVADHTLDWARATLKTAVCGNLEGADQHFQSYVSQYDWLVNGTAQSEVKTFIEEEHSFEEYTQKVENFSTLSKEIISLPGKFHFPMVLLDCEELKQGLANKVKSYADILLKKMVDSHREQNLTISSEFETIKQKALKIPENTEELIQLMDYIQFVKTKGVEDLKEMIQKSGCRSIYLMDFHVFDPEDLSLNAKVFLWPKNILHVFQLSDEVIQKAKETGEQELFAKRQRLTVQLEKLGRRSEEFQHCAELEMIQQYVSDIRTVHKLLQEAEDEIVFINKEETFYKIDLTSYPEVHVIRENVGLYQKLFGLVLNWQRTENRWMNGPFEELDGMSLETNLDEFFRDIFKMLKFFQQKQNRDEKDAEKVFRKTGDDEPKKQESPSVVLCSAVMEQIKEFKVKRVIIMMWKHQASSLCDTE</sequence>